<keyword evidence="3" id="KW-0732">Signal</keyword>
<keyword evidence="5" id="KW-1185">Reference proteome</keyword>
<keyword evidence="1" id="KW-0193">Cuticle</keyword>
<dbReference type="InterPro" id="IPR022727">
    <property type="entry name" value="Cuticle_C1"/>
</dbReference>
<evidence type="ECO:0000256" key="2">
    <source>
        <dbReference type="ARBA" id="ARBA00022737"/>
    </source>
</evidence>
<gene>
    <name evidence="4" type="ORF">HERILL_LOCUS10928</name>
</gene>
<keyword evidence="2" id="KW-0677">Repeat</keyword>
<dbReference type="GO" id="GO:0042302">
    <property type="term" value="F:structural constituent of cuticle"/>
    <property type="evidence" value="ECO:0007669"/>
    <property type="project" value="UniProtKB-KW"/>
</dbReference>
<dbReference type="PANTHER" id="PTHR39068">
    <property type="entry name" value="LARVAL/PUPAL CUTICLE PROTEIN H1C-LIKE PROTEIN-RELATED"/>
    <property type="match status" value="1"/>
</dbReference>
<organism evidence="4 5">
    <name type="scientific">Hermetia illucens</name>
    <name type="common">Black soldier fly</name>
    <dbReference type="NCBI Taxonomy" id="343691"/>
    <lineage>
        <taxon>Eukaryota</taxon>
        <taxon>Metazoa</taxon>
        <taxon>Ecdysozoa</taxon>
        <taxon>Arthropoda</taxon>
        <taxon>Hexapoda</taxon>
        <taxon>Insecta</taxon>
        <taxon>Pterygota</taxon>
        <taxon>Neoptera</taxon>
        <taxon>Endopterygota</taxon>
        <taxon>Diptera</taxon>
        <taxon>Brachycera</taxon>
        <taxon>Stratiomyomorpha</taxon>
        <taxon>Stratiomyidae</taxon>
        <taxon>Hermetiinae</taxon>
        <taxon>Hermetia</taxon>
    </lineage>
</organism>
<sequence>MTSKFVALCTLFVAVNAGLLPAAVTTYSAAPGLPLAHAAPLVRYSPAAEVSHSYSSIAAPAALAYAAPIAKAVSYGPAAVAVSAPAVGATQESVYRSLGGTVSQYSKAVDTAFSSVRKYDTRINNNVFAPAIAKTVAYAAPAPALVAHAAPAVVAHAAPAVVAHSAPAIVSAAAPAVYSAHAPTLYSAHATPAVTAYATKALSYSPATAVAHVSYNGYGANYAW</sequence>
<dbReference type="InParanoid" id="A0A7R8UWA3"/>
<dbReference type="PANTHER" id="PTHR39068:SF2">
    <property type="entry name" value="MIP24391P"/>
    <property type="match status" value="1"/>
</dbReference>
<accession>A0A7R8UWA3</accession>
<feature type="chain" id="PRO_5030890177" evidence="3">
    <location>
        <begin position="18"/>
        <end position="224"/>
    </location>
</feature>
<proteinExistence type="predicted"/>
<evidence type="ECO:0000256" key="3">
    <source>
        <dbReference type="SAM" id="SignalP"/>
    </source>
</evidence>
<dbReference type="OrthoDB" id="6630852at2759"/>
<evidence type="ECO:0000313" key="4">
    <source>
        <dbReference type="EMBL" id="CAD7088285.1"/>
    </source>
</evidence>
<dbReference type="EMBL" id="LR899012">
    <property type="protein sequence ID" value="CAD7088285.1"/>
    <property type="molecule type" value="Genomic_DNA"/>
</dbReference>
<name>A0A7R8UWA3_HERIL</name>
<evidence type="ECO:0000313" key="5">
    <source>
        <dbReference type="Proteomes" id="UP000594454"/>
    </source>
</evidence>
<feature type="signal peptide" evidence="3">
    <location>
        <begin position="1"/>
        <end position="17"/>
    </location>
</feature>
<reference evidence="4 5" key="1">
    <citation type="submission" date="2020-11" db="EMBL/GenBank/DDBJ databases">
        <authorList>
            <person name="Wallbank WR R."/>
            <person name="Pardo Diaz C."/>
            <person name="Kozak K."/>
            <person name="Martin S."/>
            <person name="Jiggins C."/>
            <person name="Moest M."/>
            <person name="Warren A I."/>
            <person name="Generalovic N T."/>
            <person name="Byers J.R.P. K."/>
            <person name="Montejo-Kovacevich G."/>
            <person name="Yen C E."/>
        </authorList>
    </citation>
    <scope>NUCLEOTIDE SEQUENCE [LARGE SCALE GENOMIC DNA]</scope>
</reference>
<dbReference type="Pfam" id="PF11018">
    <property type="entry name" value="Cuticle_3"/>
    <property type="match status" value="1"/>
</dbReference>
<protein>
    <submittedName>
        <fullName evidence="4">Uncharacterized protein</fullName>
    </submittedName>
</protein>
<dbReference type="OMA" id="AVQHYAH"/>
<evidence type="ECO:0000256" key="1">
    <source>
        <dbReference type="ARBA" id="ARBA00022460"/>
    </source>
</evidence>
<dbReference type="Proteomes" id="UP000594454">
    <property type="component" value="Chromosome 4"/>
</dbReference>
<dbReference type="AlphaFoldDB" id="A0A7R8UWA3"/>